<protein>
    <recommendedName>
        <fullName evidence="9">Hexosyltransferase</fullName>
    </recommendedName>
</protein>
<evidence type="ECO:0000256" key="5">
    <source>
        <dbReference type="ARBA" id="ARBA00022989"/>
    </source>
</evidence>
<dbReference type="AlphaFoldDB" id="A0A553PQX2"/>
<dbReference type="Proteomes" id="UP000318571">
    <property type="component" value="Chromosome 6"/>
</dbReference>
<proteinExistence type="inferred from homology"/>
<dbReference type="GO" id="GO:0016263">
    <property type="term" value="F:glycoprotein-N-acetylgalactosamine 3-beta-galactosyltransferase activity"/>
    <property type="evidence" value="ECO:0007669"/>
    <property type="project" value="TreeGrafter"/>
</dbReference>
<evidence type="ECO:0000256" key="3">
    <source>
        <dbReference type="ARBA" id="ARBA00022692"/>
    </source>
</evidence>
<evidence type="ECO:0000313" key="8">
    <source>
        <dbReference type="Proteomes" id="UP000318571"/>
    </source>
</evidence>
<evidence type="ECO:0008006" key="9">
    <source>
        <dbReference type="Google" id="ProtNLM"/>
    </source>
</evidence>
<evidence type="ECO:0000256" key="2">
    <source>
        <dbReference type="ARBA" id="ARBA00006462"/>
    </source>
</evidence>
<evidence type="ECO:0000256" key="6">
    <source>
        <dbReference type="ARBA" id="ARBA00023136"/>
    </source>
</evidence>
<comment type="similarity">
    <text evidence="2">Belongs to the glycosyltransferase 31 family. Beta3-Gal-T subfamily.</text>
</comment>
<comment type="caution">
    <text evidence="7">The sequence shown here is derived from an EMBL/GenBank/DDBJ whole genome shotgun (WGS) entry which is preliminary data.</text>
</comment>
<dbReference type="InterPro" id="IPR026050">
    <property type="entry name" value="C1GALT1/C1GALT1_chp1"/>
</dbReference>
<evidence type="ECO:0000256" key="1">
    <source>
        <dbReference type="ARBA" id="ARBA00004606"/>
    </source>
</evidence>
<dbReference type="STRING" id="6832.A0A553PQX2"/>
<keyword evidence="4" id="KW-0735">Signal-anchor</keyword>
<organism evidence="7 8">
    <name type="scientific">Tigriopus californicus</name>
    <name type="common">Marine copepod</name>
    <dbReference type="NCBI Taxonomy" id="6832"/>
    <lineage>
        <taxon>Eukaryota</taxon>
        <taxon>Metazoa</taxon>
        <taxon>Ecdysozoa</taxon>
        <taxon>Arthropoda</taxon>
        <taxon>Crustacea</taxon>
        <taxon>Multicrustacea</taxon>
        <taxon>Hexanauplia</taxon>
        <taxon>Copepoda</taxon>
        <taxon>Harpacticoida</taxon>
        <taxon>Harpacticidae</taxon>
        <taxon>Tigriopus</taxon>
    </lineage>
</organism>
<dbReference type="EMBL" id="VCGU01000002">
    <property type="protein sequence ID" value="TRY80088.1"/>
    <property type="molecule type" value="Genomic_DNA"/>
</dbReference>
<name>A0A553PQX2_TIGCA</name>
<gene>
    <name evidence="7" type="ORF">TCAL_17099</name>
</gene>
<keyword evidence="3" id="KW-0812">Transmembrane</keyword>
<dbReference type="PANTHER" id="PTHR23033">
    <property type="entry name" value="BETA1,3-GALACTOSYLTRANSFERASE"/>
    <property type="match status" value="1"/>
</dbReference>
<accession>A0A553PQX2</accession>
<keyword evidence="5" id="KW-1133">Transmembrane helix</keyword>
<dbReference type="Gene3D" id="3.90.550.50">
    <property type="match status" value="1"/>
</dbReference>
<comment type="subcellular location">
    <subcellularLocation>
        <location evidence="1">Membrane</location>
        <topology evidence="1">Single-pass type II membrane protein</topology>
    </subcellularLocation>
</comment>
<dbReference type="GO" id="GO:0016020">
    <property type="term" value="C:membrane"/>
    <property type="evidence" value="ECO:0007669"/>
    <property type="project" value="UniProtKB-SubCell"/>
</dbReference>
<keyword evidence="8" id="KW-1185">Reference proteome</keyword>
<reference evidence="7 8" key="1">
    <citation type="journal article" date="2018" name="Nat. Ecol. Evol.">
        <title>Genomic signatures of mitonuclear coevolution across populations of Tigriopus californicus.</title>
        <authorList>
            <person name="Barreto F.S."/>
            <person name="Watson E.T."/>
            <person name="Lima T.G."/>
            <person name="Willett C.S."/>
            <person name="Edmands S."/>
            <person name="Li W."/>
            <person name="Burton R.S."/>
        </authorList>
    </citation>
    <scope>NUCLEOTIDE SEQUENCE [LARGE SCALE GENOMIC DNA]</scope>
    <source>
        <strain evidence="7 8">San Diego</strain>
    </source>
</reference>
<keyword evidence="6" id="KW-0472">Membrane</keyword>
<evidence type="ECO:0000256" key="4">
    <source>
        <dbReference type="ARBA" id="ARBA00022968"/>
    </source>
</evidence>
<sequence>MKTLENNEDLKVENSSQVRVLCWIMTYPKSHEIKAKHVKATWGKRCNKLIFMSSKEAVPSPQITNWHDNSNVGTLRGREIPEEKKYGVVRGVAQTFLGANNPLPFAMN</sequence>
<dbReference type="PANTHER" id="PTHR23033:SF14">
    <property type="entry name" value="GLYCOPROTEIN-N-ACETYLGALACTOSAMINE 3-BETA-GALACTOSYLTRANSFERASE 1-RELATED"/>
    <property type="match status" value="1"/>
</dbReference>
<evidence type="ECO:0000313" key="7">
    <source>
        <dbReference type="EMBL" id="TRY80088.1"/>
    </source>
</evidence>